<accession>A0AAN8MLH8</accession>
<feature type="region of interest" description="Disordered" evidence="1">
    <location>
        <begin position="100"/>
        <end position="215"/>
    </location>
</feature>
<organism evidence="2 3">
    <name type="scientific">Orbilia javanica</name>
    <dbReference type="NCBI Taxonomy" id="47235"/>
    <lineage>
        <taxon>Eukaryota</taxon>
        <taxon>Fungi</taxon>
        <taxon>Dikarya</taxon>
        <taxon>Ascomycota</taxon>
        <taxon>Pezizomycotina</taxon>
        <taxon>Orbiliomycetes</taxon>
        <taxon>Orbiliales</taxon>
        <taxon>Orbiliaceae</taxon>
        <taxon>Orbilia</taxon>
    </lineage>
</organism>
<sequence length="490" mass="54695">MAPAKTAQDLIDIFSLDARDLETLRTGRNFHDLSYAEGEQLLRRCVEAYEERYGFEYYRLTKTELDILQLQDFISQASSKDIDDSSLVTSVKKEPEAIINRYQRPDTSVPKRQKLPIKVPKRRQDRPVINLQQNPTVPPSEPRPKATTKRDAGNPKLHATAGAKRKRSSDSKEQIPPSKKPAAAVPAIREEPKESPQKVVVHQPQLSRTQTPPTVQPQVNVMNFRVQGHNHLNPSQGHTMSRDIPQYHSRLEGQREAQMPSYRPVTPRLQEPTGPWNYMPAAYPWQHQAPHIQYVKESLAPSSTSELVSSNRLDRQPGPGPALGHHMYTSPMTTHNSLRNSPGGAMFLQPQVPQNIGARQFSPLVYGNRNGIGNVVSQTNGNGVTAMGTFYNNPAPQVPRRYPVVPPIPGATVTPSSNSPGHTRYYPRPVYTGPINTGPVYNPNSRMPQMPVGYPPELAPAYWLPPAIQRASPQNSARTSNQQKPNASYL</sequence>
<comment type="caution">
    <text evidence="2">The sequence shown here is derived from an EMBL/GenBank/DDBJ whole genome shotgun (WGS) entry which is preliminary data.</text>
</comment>
<proteinExistence type="predicted"/>
<feature type="region of interest" description="Disordered" evidence="1">
    <location>
        <begin position="470"/>
        <end position="490"/>
    </location>
</feature>
<evidence type="ECO:0000313" key="2">
    <source>
        <dbReference type="EMBL" id="KAK6334717.1"/>
    </source>
</evidence>
<evidence type="ECO:0000256" key="1">
    <source>
        <dbReference type="SAM" id="MobiDB-lite"/>
    </source>
</evidence>
<protein>
    <submittedName>
        <fullName evidence="2">Uncharacterized protein</fullName>
    </submittedName>
</protein>
<feature type="compositionally biased region" description="Basic residues" evidence="1">
    <location>
        <begin position="111"/>
        <end position="124"/>
    </location>
</feature>
<feature type="region of interest" description="Disordered" evidence="1">
    <location>
        <begin position="303"/>
        <end position="341"/>
    </location>
</feature>
<feature type="region of interest" description="Disordered" evidence="1">
    <location>
        <begin position="411"/>
        <end position="430"/>
    </location>
</feature>
<feature type="compositionally biased region" description="Polar residues" evidence="1">
    <location>
        <begin position="471"/>
        <end position="490"/>
    </location>
</feature>
<gene>
    <name evidence="2" type="ORF">TWF718_010164</name>
</gene>
<reference evidence="2 3" key="1">
    <citation type="submission" date="2019-10" db="EMBL/GenBank/DDBJ databases">
        <authorList>
            <person name="Palmer J.M."/>
        </authorList>
    </citation>
    <scope>NUCLEOTIDE SEQUENCE [LARGE SCALE GENOMIC DNA]</scope>
    <source>
        <strain evidence="2 3">TWF718</strain>
    </source>
</reference>
<feature type="compositionally biased region" description="Polar residues" evidence="1">
    <location>
        <begin position="330"/>
        <end position="340"/>
    </location>
</feature>
<name>A0AAN8MLH8_9PEZI</name>
<feature type="compositionally biased region" description="Basic and acidic residues" evidence="1">
    <location>
        <begin position="142"/>
        <end position="153"/>
    </location>
</feature>
<dbReference type="AlphaFoldDB" id="A0AAN8MLH8"/>
<feature type="compositionally biased region" description="Polar residues" evidence="1">
    <location>
        <begin position="204"/>
        <end position="215"/>
    </location>
</feature>
<evidence type="ECO:0000313" key="3">
    <source>
        <dbReference type="Proteomes" id="UP001313282"/>
    </source>
</evidence>
<dbReference type="Proteomes" id="UP001313282">
    <property type="component" value="Unassembled WGS sequence"/>
</dbReference>
<dbReference type="EMBL" id="JAVHNR010000008">
    <property type="protein sequence ID" value="KAK6334717.1"/>
    <property type="molecule type" value="Genomic_DNA"/>
</dbReference>
<keyword evidence="3" id="KW-1185">Reference proteome</keyword>
<feature type="compositionally biased region" description="Low complexity" evidence="1">
    <location>
        <begin position="176"/>
        <end position="187"/>
    </location>
</feature>